<organism evidence="11 12">
    <name type="scientific">Ramazzottius varieornatus</name>
    <name type="common">Water bear</name>
    <name type="synonym">Tardigrade</name>
    <dbReference type="NCBI Taxonomy" id="947166"/>
    <lineage>
        <taxon>Eukaryota</taxon>
        <taxon>Metazoa</taxon>
        <taxon>Ecdysozoa</taxon>
        <taxon>Tardigrada</taxon>
        <taxon>Eutardigrada</taxon>
        <taxon>Parachela</taxon>
        <taxon>Hypsibioidea</taxon>
        <taxon>Ramazzottiidae</taxon>
        <taxon>Ramazzottius</taxon>
    </lineage>
</organism>
<dbReference type="UniPathway" id="UPA00143"/>
<dbReference type="Proteomes" id="UP000186922">
    <property type="component" value="Unassembled WGS sequence"/>
</dbReference>
<keyword evidence="6 8" id="KW-0863">Zinc-finger</keyword>
<dbReference type="Pfam" id="PF13923">
    <property type="entry name" value="zf-C3HC4_2"/>
    <property type="match status" value="1"/>
</dbReference>
<name>A0A1D1UTC9_RAMVA</name>
<dbReference type="Gene3D" id="3.10.20.90">
    <property type="entry name" value="Phosphatidylinositol 3-kinase Catalytic Subunit, Chain A, domain 1"/>
    <property type="match status" value="1"/>
</dbReference>
<dbReference type="EMBL" id="BDGG01000002">
    <property type="protein sequence ID" value="GAU91770.1"/>
    <property type="molecule type" value="Genomic_DNA"/>
</dbReference>
<dbReference type="GO" id="GO:0031519">
    <property type="term" value="C:PcG protein complex"/>
    <property type="evidence" value="ECO:0007669"/>
    <property type="project" value="TreeGrafter"/>
</dbReference>
<dbReference type="PROSITE" id="PS50089">
    <property type="entry name" value="ZF_RING_2"/>
    <property type="match status" value="1"/>
</dbReference>
<evidence type="ECO:0000256" key="7">
    <source>
        <dbReference type="ARBA" id="ARBA00022833"/>
    </source>
</evidence>
<keyword evidence="5" id="KW-0479">Metal-binding</keyword>
<evidence type="ECO:0000256" key="1">
    <source>
        <dbReference type="ARBA" id="ARBA00000900"/>
    </source>
</evidence>
<dbReference type="SUPFAM" id="SSF57850">
    <property type="entry name" value="RING/U-box"/>
    <property type="match status" value="1"/>
</dbReference>
<sequence>MDPDRKTWELTPYEQHRTPHKLDTVGEAVSTSARFLEAELSCAICLDILRDTRTTKECLHRFCGECISQALRSGNKECPNCRSKLASMRSLRPDPLFDNIIRIVFPNRADLDKQQSMLLEKLDKNNNRKAMLSSIEAGLRHQAEKRGVVRSGRRKLLKGSSSTSDASGPSEVVIKSESETETISGPGDEVVALEVIPYKKQMKGRCQAIVSKWKRRYVKVKGSGTVAHLARFILSRLITERQTFRNDVKTEELDISCVDIYARSVKSEYQWLEPNMTLWQVRENFGRTSVRYVTLAFAITGTIPLK</sequence>
<evidence type="ECO:0000256" key="2">
    <source>
        <dbReference type="ARBA" id="ARBA00004906"/>
    </source>
</evidence>
<evidence type="ECO:0000256" key="4">
    <source>
        <dbReference type="ARBA" id="ARBA00022679"/>
    </source>
</evidence>
<evidence type="ECO:0000256" key="9">
    <source>
        <dbReference type="SAM" id="MobiDB-lite"/>
    </source>
</evidence>
<dbReference type="GO" id="GO:0061630">
    <property type="term" value="F:ubiquitin protein ligase activity"/>
    <property type="evidence" value="ECO:0007669"/>
    <property type="project" value="UniProtKB-EC"/>
</dbReference>
<evidence type="ECO:0000259" key="10">
    <source>
        <dbReference type="PROSITE" id="PS50089"/>
    </source>
</evidence>
<evidence type="ECO:0000256" key="6">
    <source>
        <dbReference type="ARBA" id="ARBA00022771"/>
    </source>
</evidence>
<protein>
    <recommendedName>
        <fullName evidence="3">RING-type E3 ubiquitin transferase</fullName>
        <ecNumber evidence="3">2.3.2.27</ecNumber>
    </recommendedName>
</protein>
<dbReference type="OrthoDB" id="337575at2759"/>
<evidence type="ECO:0000256" key="5">
    <source>
        <dbReference type="ARBA" id="ARBA00022723"/>
    </source>
</evidence>
<dbReference type="InterPro" id="IPR001841">
    <property type="entry name" value="Znf_RING"/>
</dbReference>
<dbReference type="CDD" id="cd16531">
    <property type="entry name" value="RING-HC_RING1-like"/>
    <property type="match status" value="1"/>
</dbReference>
<dbReference type="PROSITE" id="PS00518">
    <property type="entry name" value="ZF_RING_1"/>
    <property type="match status" value="1"/>
</dbReference>
<dbReference type="EC" id="2.3.2.27" evidence="3"/>
<dbReference type="SMART" id="SM00184">
    <property type="entry name" value="RING"/>
    <property type="match status" value="1"/>
</dbReference>
<evidence type="ECO:0000313" key="11">
    <source>
        <dbReference type="EMBL" id="GAU91770.1"/>
    </source>
</evidence>
<dbReference type="Gene3D" id="3.30.40.10">
    <property type="entry name" value="Zinc/RING finger domain, C3HC4 (zinc finger)"/>
    <property type="match status" value="1"/>
</dbReference>
<dbReference type="InterPro" id="IPR013083">
    <property type="entry name" value="Znf_RING/FYVE/PHD"/>
</dbReference>
<dbReference type="PANTHER" id="PTHR46076">
    <property type="entry name" value="E3 UBIQUITIN-PROTEIN LIGASE RING1 / RING 2 FAMILY MEMBER"/>
    <property type="match status" value="1"/>
</dbReference>
<evidence type="ECO:0000256" key="3">
    <source>
        <dbReference type="ARBA" id="ARBA00012483"/>
    </source>
</evidence>
<dbReference type="GO" id="GO:0000151">
    <property type="term" value="C:ubiquitin ligase complex"/>
    <property type="evidence" value="ECO:0007669"/>
    <property type="project" value="InterPro"/>
</dbReference>
<feature type="region of interest" description="Disordered" evidence="9">
    <location>
        <begin position="152"/>
        <end position="183"/>
    </location>
</feature>
<proteinExistence type="predicted"/>
<keyword evidence="4" id="KW-0808">Transferase</keyword>
<dbReference type="GO" id="GO:0003682">
    <property type="term" value="F:chromatin binding"/>
    <property type="evidence" value="ECO:0007669"/>
    <property type="project" value="TreeGrafter"/>
</dbReference>
<feature type="domain" description="RING-type" evidence="10">
    <location>
        <begin position="42"/>
        <end position="82"/>
    </location>
</feature>
<feature type="compositionally biased region" description="Low complexity" evidence="9">
    <location>
        <begin position="160"/>
        <end position="170"/>
    </location>
</feature>
<keyword evidence="7" id="KW-0862">Zinc</keyword>
<comment type="pathway">
    <text evidence="2">Protein modification; protein ubiquitination.</text>
</comment>
<keyword evidence="12" id="KW-1185">Reference proteome</keyword>
<dbReference type="AlphaFoldDB" id="A0A1D1UTC9"/>
<dbReference type="GO" id="GO:0008270">
    <property type="term" value="F:zinc ion binding"/>
    <property type="evidence" value="ECO:0007669"/>
    <property type="project" value="UniProtKB-KW"/>
</dbReference>
<dbReference type="PANTHER" id="PTHR46076:SF3">
    <property type="entry name" value="E3 UBIQUITIN-PROTEIN LIGASE RING1"/>
    <property type="match status" value="1"/>
</dbReference>
<reference evidence="11 12" key="1">
    <citation type="journal article" date="2016" name="Nat. Commun.">
        <title>Extremotolerant tardigrade genome and improved radiotolerance of human cultured cells by tardigrade-unique protein.</title>
        <authorList>
            <person name="Hashimoto T."/>
            <person name="Horikawa D.D."/>
            <person name="Saito Y."/>
            <person name="Kuwahara H."/>
            <person name="Kozuka-Hata H."/>
            <person name="Shin-I T."/>
            <person name="Minakuchi Y."/>
            <person name="Ohishi K."/>
            <person name="Motoyama A."/>
            <person name="Aizu T."/>
            <person name="Enomoto A."/>
            <person name="Kondo K."/>
            <person name="Tanaka S."/>
            <person name="Hara Y."/>
            <person name="Koshikawa S."/>
            <person name="Sagara H."/>
            <person name="Miura T."/>
            <person name="Yokobori S."/>
            <person name="Miyagawa K."/>
            <person name="Suzuki Y."/>
            <person name="Kubo T."/>
            <person name="Oyama M."/>
            <person name="Kohara Y."/>
            <person name="Fujiyama A."/>
            <person name="Arakawa K."/>
            <person name="Katayama T."/>
            <person name="Toyoda A."/>
            <person name="Kunieda T."/>
        </authorList>
    </citation>
    <scope>NUCLEOTIDE SEQUENCE [LARGE SCALE GENOMIC DNA]</scope>
    <source>
        <strain evidence="11 12">YOKOZUNA-1</strain>
    </source>
</reference>
<dbReference type="GO" id="GO:0016567">
    <property type="term" value="P:protein ubiquitination"/>
    <property type="evidence" value="ECO:0007669"/>
    <property type="project" value="UniProtKB-UniPathway"/>
</dbReference>
<comment type="catalytic activity">
    <reaction evidence="1">
        <text>S-ubiquitinyl-[E2 ubiquitin-conjugating enzyme]-L-cysteine + [acceptor protein]-L-lysine = [E2 ubiquitin-conjugating enzyme]-L-cysteine + N(6)-ubiquitinyl-[acceptor protein]-L-lysine.</text>
        <dbReference type="EC" id="2.3.2.27"/>
    </reaction>
</comment>
<gene>
    <name evidence="11" type="primary">RvY_03964-1</name>
    <name evidence="11" type="synonym">RvY_03964.1</name>
    <name evidence="11" type="ORF">RvY_03964</name>
</gene>
<evidence type="ECO:0000256" key="8">
    <source>
        <dbReference type="PROSITE-ProRule" id="PRU00175"/>
    </source>
</evidence>
<dbReference type="STRING" id="947166.A0A1D1UTC9"/>
<accession>A0A1D1UTC9</accession>
<dbReference type="InterPro" id="IPR017907">
    <property type="entry name" value="Znf_RING_CS"/>
</dbReference>
<evidence type="ECO:0000313" key="12">
    <source>
        <dbReference type="Proteomes" id="UP000186922"/>
    </source>
</evidence>
<dbReference type="InterPro" id="IPR043540">
    <property type="entry name" value="RING1/RING2"/>
</dbReference>
<comment type="caution">
    <text evidence="11">The sequence shown here is derived from an EMBL/GenBank/DDBJ whole genome shotgun (WGS) entry which is preliminary data.</text>
</comment>